<dbReference type="InterPro" id="IPR029033">
    <property type="entry name" value="His_PPase_superfam"/>
</dbReference>
<dbReference type="EMBL" id="JAJEQF010000014">
    <property type="protein sequence ID" value="MCC2167494.1"/>
    <property type="molecule type" value="Genomic_DNA"/>
</dbReference>
<dbReference type="InterPro" id="IPR013078">
    <property type="entry name" value="His_Pase_superF_clade-1"/>
</dbReference>
<evidence type="ECO:0000256" key="2">
    <source>
        <dbReference type="PIRSR" id="PIRSR613078-2"/>
    </source>
</evidence>
<feature type="binding site" evidence="2">
    <location>
        <begin position="11"/>
        <end position="18"/>
    </location>
    <ligand>
        <name>substrate</name>
    </ligand>
</feature>
<evidence type="ECO:0000313" key="3">
    <source>
        <dbReference type="EMBL" id="MCC2167494.1"/>
    </source>
</evidence>
<accession>A0AAE3DMI7</accession>
<organism evidence="3 4">
    <name type="scientific">Gallintestinimicrobium propionicum</name>
    <dbReference type="NCBI Taxonomy" id="2981770"/>
    <lineage>
        <taxon>Bacteria</taxon>
        <taxon>Bacillati</taxon>
        <taxon>Bacillota</taxon>
        <taxon>Clostridia</taxon>
        <taxon>Lachnospirales</taxon>
        <taxon>Lachnospiraceae</taxon>
        <taxon>Gallintestinimicrobium</taxon>
    </lineage>
</organism>
<sequence length="204" mass="23351">MEQKIEIWLIRHGKTPENEQHRYIGWLDSSLGSAGKAELIRASETVSKVWVTNRRRTQETAQILFPGAEQILVPGLEEMNFGSFEGKNFEEMQNDSAYRSWVESGCLDVCPGGESKAVFCSRVCSAFLELTQGWKQKESQAVYPVVAHGGTQMALLEQFGEPKRSYYEGQTQAGDGWKLVWENERLWIKGQLSFRRQQEKRGKR</sequence>
<reference evidence="3 4" key="1">
    <citation type="submission" date="2021-10" db="EMBL/GenBank/DDBJ databases">
        <title>Anaerobic single-cell dispensing facilitates the cultivation of human gut bacteria.</title>
        <authorList>
            <person name="Afrizal A."/>
        </authorList>
    </citation>
    <scope>NUCLEOTIDE SEQUENCE [LARGE SCALE GENOMIC DNA]</scope>
    <source>
        <strain evidence="3 4">CLA-AA-H244</strain>
    </source>
</reference>
<dbReference type="CDD" id="cd07067">
    <property type="entry name" value="HP_PGM_like"/>
    <property type="match status" value="1"/>
</dbReference>
<gene>
    <name evidence="3" type="ORF">LKD45_07250</name>
</gene>
<protein>
    <submittedName>
        <fullName evidence="3">Histidine phosphatase family protein</fullName>
    </submittedName>
</protein>
<name>A0AAE3DMI7_9FIRM</name>
<comment type="caution">
    <text evidence="3">The sequence shown here is derived from an EMBL/GenBank/DDBJ whole genome shotgun (WGS) entry which is preliminary data.</text>
</comment>
<dbReference type="GO" id="GO:0016791">
    <property type="term" value="F:phosphatase activity"/>
    <property type="evidence" value="ECO:0007669"/>
    <property type="project" value="TreeGrafter"/>
</dbReference>
<dbReference type="PANTHER" id="PTHR48100">
    <property type="entry name" value="BROAD-SPECIFICITY PHOSPHATASE YOR283W-RELATED"/>
    <property type="match status" value="1"/>
</dbReference>
<dbReference type="RefSeq" id="WP_308728142.1">
    <property type="nucleotide sequence ID" value="NZ_JAJEQF010000014.1"/>
</dbReference>
<evidence type="ECO:0000256" key="1">
    <source>
        <dbReference type="PIRSR" id="PIRSR613078-1"/>
    </source>
</evidence>
<dbReference type="AlphaFoldDB" id="A0AAE3DMI7"/>
<feature type="binding site" evidence="2">
    <location>
        <position position="56"/>
    </location>
    <ligand>
        <name>substrate</name>
    </ligand>
</feature>
<dbReference type="SMART" id="SM00855">
    <property type="entry name" value="PGAM"/>
    <property type="match status" value="1"/>
</dbReference>
<dbReference type="Proteomes" id="UP001199355">
    <property type="component" value="Unassembled WGS sequence"/>
</dbReference>
<dbReference type="SUPFAM" id="SSF53254">
    <property type="entry name" value="Phosphoglycerate mutase-like"/>
    <property type="match status" value="1"/>
</dbReference>
<dbReference type="Gene3D" id="3.40.50.1240">
    <property type="entry name" value="Phosphoglycerate mutase-like"/>
    <property type="match status" value="1"/>
</dbReference>
<dbReference type="InterPro" id="IPR050275">
    <property type="entry name" value="PGM_Phosphatase"/>
</dbReference>
<feature type="active site" description="Tele-phosphohistidine intermediate" evidence="1">
    <location>
        <position position="12"/>
    </location>
</feature>
<evidence type="ECO:0000313" key="4">
    <source>
        <dbReference type="Proteomes" id="UP001199355"/>
    </source>
</evidence>
<proteinExistence type="predicted"/>
<dbReference type="Pfam" id="PF00300">
    <property type="entry name" value="His_Phos_1"/>
    <property type="match status" value="1"/>
</dbReference>
<keyword evidence="4" id="KW-1185">Reference proteome</keyword>
<feature type="active site" description="Proton donor/acceptor" evidence="1">
    <location>
        <position position="78"/>
    </location>
</feature>